<dbReference type="AlphaFoldDB" id="D8TLV4"/>
<proteinExistence type="predicted"/>
<gene>
    <name evidence="2" type="ORF">VOLCADRAFT_103443</name>
</gene>
<dbReference type="RefSeq" id="XP_002947481.1">
    <property type="nucleotide sequence ID" value="XM_002947435.1"/>
</dbReference>
<dbReference type="InParanoid" id="D8TLV4"/>
<feature type="region of interest" description="Disordered" evidence="1">
    <location>
        <begin position="515"/>
        <end position="538"/>
    </location>
</feature>
<dbReference type="Proteomes" id="UP000001058">
    <property type="component" value="Unassembled WGS sequence"/>
</dbReference>
<evidence type="ECO:0000313" key="2">
    <source>
        <dbReference type="EMBL" id="EFJ51529.1"/>
    </source>
</evidence>
<dbReference type="InterPro" id="IPR027417">
    <property type="entry name" value="P-loop_NTPase"/>
</dbReference>
<dbReference type="OrthoDB" id="529273at2759"/>
<dbReference type="GeneID" id="9620313"/>
<evidence type="ECO:0000313" key="3">
    <source>
        <dbReference type="Proteomes" id="UP000001058"/>
    </source>
</evidence>
<protein>
    <recommendedName>
        <fullName evidence="4">Sulfotransferase</fullName>
    </recommendedName>
</protein>
<dbReference type="KEGG" id="vcn:VOLCADRAFT_103443"/>
<evidence type="ECO:0000256" key="1">
    <source>
        <dbReference type="SAM" id="MobiDB-lite"/>
    </source>
</evidence>
<dbReference type="Gene3D" id="3.40.50.300">
    <property type="entry name" value="P-loop containing nucleotide triphosphate hydrolases"/>
    <property type="match status" value="1"/>
</dbReference>
<name>D8TLV4_VOLCA</name>
<accession>D8TLV4</accession>
<organism evidence="3">
    <name type="scientific">Volvox carteri f. nagariensis</name>
    <dbReference type="NCBI Taxonomy" id="3068"/>
    <lineage>
        <taxon>Eukaryota</taxon>
        <taxon>Viridiplantae</taxon>
        <taxon>Chlorophyta</taxon>
        <taxon>core chlorophytes</taxon>
        <taxon>Chlorophyceae</taxon>
        <taxon>CS clade</taxon>
        <taxon>Chlamydomonadales</taxon>
        <taxon>Volvocaceae</taxon>
        <taxon>Volvox</taxon>
    </lineage>
</organism>
<evidence type="ECO:0008006" key="4">
    <source>
        <dbReference type="Google" id="ProtNLM"/>
    </source>
</evidence>
<dbReference type="EMBL" id="GL378327">
    <property type="protein sequence ID" value="EFJ51529.1"/>
    <property type="molecule type" value="Genomic_DNA"/>
</dbReference>
<reference evidence="2 3" key="1">
    <citation type="journal article" date="2010" name="Science">
        <title>Genomic analysis of organismal complexity in the multicellular green alga Volvox carteri.</title>
        <authorList>
            <person name="Prochnik S.E."/>
            <person name="Umen J."/>
            <person name="Nedelcu A.M."/>
            <person name="Hallmann A."/>
            <person name="Miller S.M."/>
            <person name="Nishii I."/>
            <person name="Ferris P."/>
            <person name="Kuo A."/>
            <person name="Mitros T."/>
            <person name="Fritz-Laylin L.K."/>
            <person name="Hellsten U."/>
            <person name="Chapman J."/>
            <person name="Simakov O."/>
            <person name="Rensing S.A."/>
            <person name="Terry A."/>
            <person name="Pangilinan J."/>
            <person name="Kapitonov V."/>
            <person name="Jurka J."/>
            <person name="Salamov A."/>
            <person name="Shapiro H."/>
            <person name="Schmutz J."/>
            <person name="Grimwood J."/>
            <person name="Lindquist E."/>
            <person name="Lucas S."/>
            <person name="Grigoriev I.V."/>
            <person name="Schmitt R."/>
            <person name="Kirk D."/>
            <person name="Rokhsar D.S."/>
        </authorList>
    </citation>
    <scope>NUCLEOTIDE SEQUENCE [LARGE SCALE GENOMIC DNA]</scope>
    <source>
        <strain evidence="3">f. Nagariensis / Eve</strain>
    </source>
</reference>
<feature type="compositionally biased region" description="Low complexity" evidence="1">
    <location>
        <begin position="515"/>
        <end position="526"/>
    </location>
</feature>
<keyword evidence="3" id="KW-1185">Reference proteome</keyword>
<sequence length="538" mass="60544">MDRLDWYGGQLGIRERICDPMWRADASNPVQDVLMELFGTEANDEKARKALLTHLDTLLALGISRSGEELLHIPEYEDARARQLGTSIAQSLATSKLDDWADRVGQLVPKLNETKSFAMVRRLLVGSLLKHWLEHGAQLPDASAAKVQDFLLKLYNAHRIGAVHKGVMEYLHVSKSGGTSWCHIAELNGCTTERYDKSYVCQIKKFDDKVRWLNMTFHMLQVPVYRVPQYVLKRRRLVATRGYNYYSNEYTVHGGHKGMDNAHMCSDFFNAIVLRDPLKRLVSHMKFVMWTMSGDRGYNDTLLFNRMYANRTSEFWQAAPCFHLCTIPLVAPALPQSLGPAIVDNYFVRSLLGEAAFHVPVGAVTPDMLRLAKHVLAQFDMVVVLEQASIVKNLITTYGVGWKYTLDDVHDKDSQIREAEFNTTAYIPEDLDKLLKAQTVDLDLYDFAKALAQLDPVVYSVVRKANVQPLPLEVGALQDDSPCGLLRLQNKEMLLAALGARRPVLQTTKMAAKAALKTAGSSSSSSNNRGLQGMKRRE</sequence>